<evidence type="ECO:0000256" key="5">
    <source>
        <dbReference type="ARBA" id="ARBA00023134"/>
    </source>
</evidence>
<protein>
    <submittedName>
        <fullName evidence="8">W2 domain-containing protein</fullName>
    </submittedName>
</protein>
<dbReference type="GO" id="GO:0005525">
    <property type="term" value="F:GTP binding"/>
    <property type="evidence" value="ECO:0007669"/>
    <property type="project" value="UniProtKB-KW"/>
</dbReference>
<reference evidence="8 10" key="1">
    <citation type="journal article" date="2013" name="Curr. Biol.">
        <title>Shared signatures of parasitism and phylogenomics unite Cryptomycota and microsporidia.</title>
        <authorList>
            <person name="James T.Y."/>
            <person name="Pelin A."/>
            <person name="Bonen L."/>
            <person name="Ahrendt S."/>
            <person name="Sain D."/>
            <person name="Corradi N."/>
            <person name="Stajich J.E."/>
        </authorList>
    </citation>
    <scope>NUCLEOTIDE SEQUENCE [LARGE SCALE GENOMIC DNA]</scope>
    <source>
        <strain evidence="8">CSF55</strain>
        <strain evidence="8">CSF55</strain>
    </source>
</reference>
<dbReference type="FunFam" id="2.20.25.350:FF:000001">
    <property type="entry name" value="Eukaryotic translation initiation factor 5"/>
    <property type="match status" value="1"/>
</dbReference>
<gene>
    <name evidence="8" type="ORF">O9G_000077</name>
    <name evidence="9" type="ORF">ROZALSC1DRAFT_27583</name>
</gene>
<name>A0A075ASY7_ROZAC</name>
<dbReference type="Proteomes" id="UP000030755">
    <property type="component" value="Unassembled WGS sequence"/>
</dbReference>
<evidence type="ECO:0000256" key="6">
    <source>
        <dbReference type="SAM" id="MobiDB-lite"/>
    </source>
</evidence>
<dbReference type="GO" id="GO:0003743">
    <property type="term" value="F:translation initiation factor activity"/>
    <property type="evidence" value="ECO:0007669"/>
    <property type="project" value="UniProtKB-KW"/>
</dbReference>
<dbReference type="AlphaFoldDB" id="A0A075ASY7"/>
<evidence type="ECO:0000256" key="2">
    <source>
        <dbReference type="ARBA" id="ARBA00022540"/>
    </source>
</evidence>
<dbReference type="GO" id="GO:0001732">
    <property type="term" value="P:formation of cytoplasmic translation initiation complex"/>
    <property type="evidence" value="ECO:0007669"/>
    <property type="project" value="EnsemblFungi"/>
</dbReference>
<reference evidence="9" key="3">
    <citation type="submission" date="2018-08" db="EMBL/GenBank/DDBJ databases">
        <title>Leveraging single-cell genomics to expand the Fungal Tree of Life.</title>
        <authorList>
            <consortium name="DOE Joint Genome Institute"/>
            <person name="Ahrendt S.R."/>
            <person name="Quandt C.A."/>
            <person name="Ciobanu D."/>
            <person name="Clum A."/>
            <person name="Salamov A."/>
            <person name="Andreopoulos B."/>
            <person name="Cheng J.-F."/>
            <person name="Woyke T."/>
            <person name="Pelin A."/>
            <person name="Henrissat B."/>
            <person name="Reynolds N."/>
            <person name="Benny G.L."/>
            <person name="Smith M.E."/>
            <person name="James T.Y."/>
            <person name="Grigoriev I.V."/>
        </authorList>
    </citation>
    <scope>NUCLEOTIDE SEQUENCE</scope>
    <source>
        <strain evidence="9">CSF55</strain>
    </source>
</reference>
<dbReference type="Gene3D" id="2.20.25.350">
    <property type="match status" value="1"/>
</dbReference>
<dbReference type="GO" id="GO:0042256">
    <property type="term" value="P:cytosolic ribosome assembly"/>
    <property type="evidence" value="ECO:0007669"/>
    <property type="project" value="EnsemblFungi"/>
</dbReference>
<dbReference type="InterPro" id="IPR016189">
    <property type="entry name" value="Transl_init_fac_IF2/IF5_N"/>
</dbReference>
<dbReference type="GO" id="GO:0005829">
    <property type="term" value="C:cytosol"/>
    <property type="evidence" value="ECO:0007669"/>
    <property type="project" value="TreeGrafter"/>
</dbReference>
<evidence type="ECO:0000256" key="1">
    <source>
        <dbReference type="ARBA" id="ARBA00010397"/>
    </source>
</evidence>
<feature type="domain" description="W2" evidence="7">
    <location>
        <begin position="174"/>
        <end position="348"/>
    </location>
</feature>
<evidence type="ECO:0000256" key="4">
    <source>
        <dbReference type="ARBA" id="ARBA00022917"/>
    </source>
</evidence>
<dbReference type="Proteomes" id="UP000281549">
    <property type="component" value="Unassembled WGS sequence"/>
</dbReference>
<dbReference type="SMART" id="SM00653">
    <property type="entry name" value="eIF2B_5"/>
    <property type="match status" value="1"/>
</dbReference>
<dbReference type="PANTHER" id="PTHR23001:SF7">
    <property type="entry name" value="EUKARYOTIC TRANSLATION INITIATION FACTOR 5"/>
    <property type="match status" value="1"/>
</dbReference>
<dbReference type="Gene3D" id="1.25.40.180">
    <property type="match status" value="1"/>
</dbReference>
<dbReference type="EMBL" id="ML005002">
    <property type="protein sequence ID" value="RKP20972.1"/>
    <property type="molecule type" value="Genomic_DNA"/>
</dbReference>
<dbReference type="Gene3D" id="3.30.30.170">
    <property type="match status" value="1"/>
</dbReference>
<dbReference type="GO" id="GO:0071074">
    <property type="term" value="F:eukaryotic initiation factor eIF2 binding"/>
    <property type="evidence" value="ECO:0007669"/>
    <property type="project" value="TreeGrafter"/>
</dbReference>
<keyword evidence="10" id="KW-1185">Reference proteome</keyword>
<dbReference type="FunFam" id="3.30.30.170:FF:000002">
    <property type="entry name" value="Eukaryotic translation initiation factor 5"/>
    <property type="match status" value="1"/>
</dbReference>
<dbReference type="CDD" id="cd11561">
    <property type="entry name" value="W2_eIF5"/>
    <property type="match status" value="1"/>
</dbReference>
<dbReference type="InterPro" id="IPR002735">
    <property type="entry name" value="Transl_init_fac_IF2/IF5_dom"/>
</dbReference>
<dbReference type="InterPro" id="IPR045196">
    <property type="entry name" value="IF2/IF5"/>
</dbReference>
<evidence type="ECO:0000259" key="7">
    <source>
        <dbReference type="PROSITE" id="PS51363"/>
    </source>
</evidence>
<dbReference type="GO" id="GO:0043614">
    <property type="term" value="C:multi-eIF complex"/>
    <property type="evidence" value="ECO:0007669"/>
    <property type="project" value="EnsemblFungi"/>
</dbReference>
<dbReference type="HOGENOM" id="CLU_026663_1_0_1"/>
<dbReference type="GO" id="GO:0045947">
    <property type="term" value="P:negative regulation of translational initiation"/>
    <property type="evidence" value="ECO:0007669"/>
    <property type="project" value="EnsemblFungi"/>
</dbReference>
<dbReference type="EMBL" id="KE561209">
    <property type="protein sequence ID" value="EPZ31598.1"/>
    <property type="molecule type" value="Genomic_DNA"/>
</dbReference>
<evidence type="ECO:0000313" key="10">
    <source>
        <dbReference type="Proteomes" id="UP000030755"/>
    </source>
</evidence>
<keyword evidence="3" id="KW-0547">Nucleotide-binding</keyword>
<dbReference type="SUPFAM" id="SSF100966">
    <property type="entry name" value="Translation initiation factor 2 beta, aIF2beta, N-terminal domain"/>
    <property type="match status" value="1"/>
</dbReference>
<dbReference type="PROSITE" id="PS51363">
    <property type="entry name" value="W2"/>
    <property type="match status" value="1"/>
</dbReference>
<dbReference type="GO" id="GO:0005092">
    <property type="term" value="F:GDP-dissociation inhibitor activity"/>
    <property type="evidence" value="ECO:0007669"/>
    <property type="project" value="EnsemblFungi"/>
</dbReference>
<keyword evidence="2" id="KW-0396">Initiation factor</keyword>
<dbReference type="OrthoDB" id="10250831at2759"/>
<dbReference type="OMA" id="YRYKMEK"/>
<sequence>MAEINLIRNNDAFYRYKMPRLQAKVEGRGNGIKTVILNMAEIAKAVYRPPSYITKFFGDVLGTQSKIDDKNNRYVVNGKHETIKLQDLVYDFIEKFVLCQSGSCNNPETEIIIQGSGKNKTAVRKCAACGYTTPFDPVNKLTNYIIKNPPSPAIVPATTGATKQHADAEEGEQEEHEQVVPEPEEQELDVEVELKEEKKQLYAFGEEIAAHPEWSAEEIKRMAAERDIEEHRIIIVVMENCFTENILAEIPKKIDFLREFLKRPSCQRGLIGGVERFVGIRYPELLSKTALILKTLYDEDLLQEEPVLEWAKRLNKKYVSKDTCRAVHKAAKQFVRWLQNADEESEEEESDE</sequence>
<dbReference type="GO" id="GO:0033290">
    <property type="term" value="C:eukaryotic 48S preinitiation complex"/>
    <property type="evidence" value="ECO:0007669"/>
    <property type="project" value="EnsemblFungi"/>
</dbReference>
<keyword evidence="5" id="KW-0342">GTP-binding</keyword>
<dbReference type="SUPFAM" id="SSF48371">
    <property type="entry name" value="ARM repeat"/>
    <property type="match status" value="1"/>
</dbReference>
<dbReference type="InterPro" id="IPR016024">
    <property type="entry name" value="ARM-type_fold"/>
</dbReference>
<reference evidence="11" key="2">
    <citation type="journal article" date="2018" name="Nat. Microbiol.">
        <title>Leveraging single-cell genomics to expand the fungal tree of life.</title>
        <authorList>
            <person name="Ahrendt S.R."/>
            <person name="Quandt C.A."/>
            <person name="Ciobanu D."/>
            <person name="Clum A."/>
            <person name="Salamov A."/>
            <person name="Andreopoulos B."/>
            <person name="Cheng J.F."/>
            <person name="Woyke T."/>
            <person name="Pelin A."/>
            <person name="Henrissat B."/>
            <person name="Reynolds N.K."/>
            <person name="Benny G.L."/>
            <person name="Smith M.E."/>
            <person name="James T.Y."/>
            <person name="Grigoriev I.V."/>
        </authorList>
    </citation>
    <scope>NUCLEOTIDE SEQUENCE [LARGE SCALE GENOMIC DNA]</scope>
    <source>
        <strain evidence="11">CSF55</strain>
    </source>
</reference>
<evidence type="ECO:0000313" key="8">
    <source>
        <dbReference type="EMBL" id="EPZ31598.1"/>
    </source>
</evidence>
<dbReference type="SMART" id="SM00515">
    <property type="entry name" value="eIF5C"/>
    <property type="match status" value="1"/>
</dbReference>
<evidence type="ECO:0000313" key="9">
    <source>
        <dbReference type="EMBL" id="RKP20972.1"/>
    </source>
</evidence>
<accession>A0A075ASY7</accession>
<evidence type="ECO:0000256" key="3">
    <source>
        <dbReference type="ARBA" id="ARBA00022741"/>
    </source>
</evidence>
<dbReference type="GO" id="GO:0005096">
    <property type="term" value="F:GTPase activator activity"/>
    <property type="evidence" value="ECO:0007669"/>
    <property type="project" value="EnsemblFungi"/>
</dbReference>
<proteinExistence type="inferred from homology"/>
<keyword evidence="4" id="KW-0648">Protein biosynthesis</keyword>
<dbReference type="STRING" id="988480.A0A075ASY7"/>
<organism evidence="8 10">
    <name type="scientific">Rozella allomycis (strain CSF55)</name>
    <dbReference type="NCBI Taxonomy" id="988480"/>
    <lineage>
        <taxon>Eukaryota</taxon>
        <taxon>Fungi</taxon>
        <taxon>Fungi incertae sedis</taxon>
        <taxon>Cryptomycota</taxon>
        <taxon>Cryptomycota incertae sedis</taxon>
        <taxon>Rozella</taxon>
    </lineage>
</organism>
<dbReference type="Pfam" id="PF01873">
    <property type="entry name" value="eIF-5_eIF-2B"/>
    <property type="match status" value="1"/>
</dbReference>
<comment type="similarity">
    <text evidence="1">Belongs to the eIF-2-beta/eIF-5 family.</text>
</comment>
<evidence type="ECO:0000313" key="11">
    <source>
        <dbReference type="Proteomes" id="UP000281549"/>
    </source>
</evidence>
<dbReference type="InterPro" id="IPR003307">
    <property type="entry name" value="W2_domain"/>
</dbReference>
<dbReference type="Pfam" id="PF02020">
    <property type="entry name" value="W2"/>
    <property type="match status" value="1"/>
</dbReference>
<feature type="region of interest" description="Disordered" evidence="6">
    <location>
        <begin position="159"/>
        <end position="186"/>
    </location>
</feature>
<dbReference type="PANTHER" id="PTHR23001">
    <property type="entry name" value="EUKARYOTIC TRANSLATION INITIATION FACTOR"/>
    <property type="match status" value="1"/>
</dbReference>